<accession>A0ABS7K308</accession>
<dbReference type="Pfam" id="PF01739">
    <property type="entry name" value="CheR"/>
    <property type="match status" value="1"/>
</dbReference>
<dbReference type="PRINTS" id="PR00996">
    <property type="entry name" value="CHERMTFRASE"/>
</dbReference>
<evidence type="ECO:0000259" key="1">
    <source>
        <dbReference type="PROSITE" id="PS50123"/>
    </source>
</evidence>
<sequence length="287" mass="33881">MLSNEKNLIHNTSTDLESVELDLLLEGIYRYYGYDFRNYSLSSIQRRVWHRIQREKLESITALLNNVLHDPLMMEKLYLDFSINITEMFRDPSFFKALRQKVLPKLMYLPSIRIWHAGCSTGEEAYSMAILLHELGILGKTRIYATDMNNHVLKQAKLGYFPLHKMKDYTSNYVHSDGRNDFSEYYTVRDNHAIFHQELSKNIVFAQHNLVTDGSFNEFHLIVCRNVLIYFNRELQARVHHLFLNSLSSNGFLALGNREGLSFPNNEQYYYPIDDEERIYRRMKGGQ</sequence>
<dbReference type="SMART" id="SM00138">
    <property type="entry name" value="MeTrc"/>
    <property type="match status" value="1"/>
</dbReference>
<proteinExistence type="predicted"/>
<dbReference type="InterPro" id="IPR022642">
    <property type="entry name" value="CheR_C"/>
</dbReference>
<feature type="domain" description="CheR-type methyltransferase" evidence="1">
    <location>
        <begin position="9"/>
        <end position="261"/>
    </location>
</feature>
<name>A0ABS7K308_9BACI</name>
<dbReference type="SUPFAM" id="SSF53335">
    <property type="entry name" value="S-adenosyl-L-methionine-dependent methyltransferases"/>
    <property type="match status" value="1"/>
</dbReference>
<dbReference type="Gene3D" id="3.40.50.150">
    <property type="entry name" value="Vaccinia Virus protein VP39"/>
    <property type="match status" value="1"/>
</dbReference>
<reference evidence="2 3" key="1">
    <citation type="submission" date="2020-07" db="EMBL/GenBank/DDBJ databases">
        <title>Fungal Genomes of the International Space Station.</title>
        <authorList>
            <person name="Seuylemezian A."/>
            <person name="Singh N.K."/>
            <person name="Wood J."/>
            <person name="Venkateswaran K."/>
        </authorList>
    </citation>
    <scope>NUCLEOTIDE SEQUENCE [LARGE SCALE GENOMIC DNA]</scope>
    <source>
        <strain evidence="2 3">PL-B2</strain>
    </source>
</reference>
<comment type="caution">
    <text evidence="2">The sequence shown here is derived from an EMBL/GenBank/DDBJ whole genome shotgun (WGS) entry which is preliminary data.</text>
</comment>
<dbReference type="PROSITE" id="PS50123">
    <property type="entry name" value="CHER"/>
    <property type="match status" value="1"/>
</dbReference>
<dbReference type="Proteomes" id="UP000769780">
    <property type="component" value="Unassembled WGS sequence"/>
</dbReference>
<dbReference type="InterPro" id="IPR022641">
    <property type="entry name" value="CheR_N"/>
</dbReference>
<organism evidence="2 3">
    <name type="scientific">Mesobacillus maritimus</name>
    <dbReference type="NCBI Taxonomy" id="1643336"/>
    <lineage>
        <taxon>Bacteria</taxon>
        <taxon>Bacillati</taxon>
        <taxon>Bacillota</taxon>
        <taxon>Bacilli</taxon>
        <taxon>Bacillales</taxon>
        <taxon>Bacillaceae</taxon>
        <taxon>Mesobacillus</taxon>
    </lineage>
</organism>
<evidence type="ECO:0000313" key="2">
    <source>
        <dbReference type="EMBL" id="MBY0096649.1"/>
    </source>
</evidence>
<protein>
    <submittedName>
        <fullName evidence="2">Protein-glutamate O-methyltransferase CheR</fullName>
    </submittedName>
</protein>
<dbReference type="SUPFAM" id="SSF47757">
    <property type="entry name" value="Chemotaxis receptor methyltransferase CheR, N-terminal domain"/>
    <property type="match status" value="1"/>
</dbReference>
<dbReference type="InterPro" id="IPR050903">
    <property type="entry name" value="Bact_Chemotaxis_MeTrfase"/>
</dbReference>
<dbReference type="PANTHER" id="PTHR24422:SF8">
    <property type="entry name" value="CHEMOTAXIS PROTEIN"/>
    <property type="match status" value="1"/>
</dbReference>
<dbReference type="EMBL" id="JACWFH010000008">
    <property type="protein sequence ID" value="MBY0096649.1"/>
    <property type="molecule type" value="Genomic_DNA"/>
</dbReference>
<gene>
    <name evidence="2" type="ORF">H0185_07495</name>
</gene>
<dbReference type="Pfam" id="PF03705">
    <property type="entry name" value="CheR_N"/>
    <property type="match status" value="1"/>
</dbReference>
<dbReference type="InterPro" id="IPR029063">
    <property type="entry name" value="SAM-dependent_MTases_sf"/>
</dbReference>
<dbReference type="PANTHER" id="PTHR24422">
    <property type="entry name" value="CHEMOTAXIS PROTEIN METHYLTRANSFERASE"/>
    <property type="match status" value="1"/>
</dbReference>
<keyword evidence="3" id="KW-1185">Reference proteome</keyword>
<evidence type="ECO:0000313" key="3">
    <source>
        <dbReference type="Proteomes" id="UP000769780"/>
    </source>
</evidence>
<dbReference type="InterPro" id="IPR000780">
    <property type="entry name" value="CheR_MeTrfase"/>
</dbReference>